<reference evidence="16 17" key="1">
    <citation type="submission" date="2020-04" db="EMBL/GenBank/DDBJ databases">
        <authorList>
            <person name="Yoon J."/>
        </authorList>
    </citation>
    <scope>NUCLEOTIDE SEQUENCE [LARGE SCALE GENOMIC DNA]</scope>
    <source>
        <strain evidence="16 17">KMU-166</strain>
    </source>
</reference>
<keyword evidence="7" id="KW-0406">Ion transport</keyword>
<organism evidence="16 17">
    <name type="scientific">Spongiibacter thalassae</name>
    <dbReference type="NCBI Taxonomy" id="2721624"/>
    <lineage>
        <taxon>Bacteria</taxon>
        <taxon>Pseudomonadati</taxon>
        <taxon>Pseudomonadota</taxon>
        <taxon>Gammaproteobacteria</taxon>
        <taxon>Cellvibrionales</taxon>
        <taxon>Spongiibacteraceae</taxon>
        <taxon>Spongiibacter</taxon>
    </lineage>
</organism>
<feature type="compositionally biased region" description="Polar residues" evidence="13">
    <location>
        <begin position="651"/>
        <end position="662"/>
    </location>
</feature>
<dbReference type="Gene3D" id="2.40.170.20">
    <property type="entry name" value="TonB-dependent receptor, beta-barrel domain"/>
    <property type="match status" value="1"/>
</dbReference>
<evidence type="ECO:0000256" key="1">
    <source>
        <dbReference type="ARBA" id="ARBA00004571"/>
    </source>
</evidence>
<dbReference type="InterPro" id="IPR012910">
    <property type="entry name" value="Plug_dom"/>
</dbReference>
<dbReference type="Pfam" id="PF00593">
    <property type="entry name" value="TonB_dep_Rec_b-barrel"/>
    <property type="match status" value="1"/>
</dbReference>
<gene>
    <name evidence="16" type="ORF">HCU74_04675</name>
</gene>
<evidence type="ECO:0000259" key="15">
    <source>
        <dbReference type="Pfam" id="PF07715"/>
    </source>
</evidence>
<evidence type="ECO:0000256" key="2">
    <source>
        <dbReference type="ARBA" id="ARBA00022448"/>
    </source>
</evidence>
<evidence type="ECO:0000313" key="16">
    <source>
        <dbReference type="EMBL" id="NKI16713.1"/>
    </source>
</evidence>
<comment type="caution">
    <text evidence="16">The sequence shown here is derived from an EMBL/GenBank/DDBJ whole genome shotgun (WGS) entry which is preliminary data.</text>
</comment>
<dbReference type="EMBL" id="JAAWWK010000002">
    <property type="protein sequence ID" value="NKI16713.1"/>
    <property type="molecule type" value="Genomic_DNA"/>
</dbReference>
<evidence type="ECO:0000256" key="6">
    <source>
        <dbReference type="ARBA" id="ARBA00023004"/>
    </source>
</evidence>
<evidence type="ECO:0000256" key="5">
    <source>
        <dbReference type="ARBA" id="ARBA00022692"/>
    </source>
</evidence>
<keyword evidence="2 11" id="KW-0813">Transport</keyword>
<keyword evidence="3 11" id="KW-1134">Transmembrane beta strand</keyword>
<dbReference type="PANTHER" id="PTHR32552">
    <property type="entry name" value="FERRICHROME IRON RECEPTOR-RELATED"/>
    <property type="match status" value="1"/>
</dbReference>
<feature type="region of interest" description="Disordered" evidence="13">
    <location>
        <begin position="648"/>
        <end position="668"/>
    </location>
</feature>
<evidence type="ECO:0000256" key="12">
    <source>
        <dbReference type="RuleBase" id="RU003357"/>
    </source>
</evidence>
<dbReference type="InterPro" id="IPR039426">
    <property type="entry name" value="TonB-dep_rcpt-like"/>
</dbReference>
<evidence type="ECO:0000256" key="10">
    <source>
        <dbReference type="ARBA" id="ARBA00023237"/>
    </source>
</evidence>
<evidence type="ECO:0000256" key="9">
    <source>
        <dbReference type="ARBA" id="ARBA00023136"/>
    </source>
</evidence>
<keyword evidence="4" id="KW-0410">Iron transport</keyword>
<evidence type="ECO:0000256" key="13">
    <source>
        <dbReference type="SAM" id="MobiDB-lite"/>
    </source>
</evidence>
<comment type="subcellular location">
    <subcellularLocation>
        <location evidence="1 11">Cell outer membrane</location>
        <topology evidence="1 11">Multi-pass membrane protein</topology>
    </subcellularLocation>
</comment>
<evidence type="ECO:0000259" key="14">
    <source>
        <dbReference type="Pfam" id="PF00593"/>
    </source>
</evidence>
<evidence type="ECO:0000256" key="8">
    <source>
        <dbReference type="ARBA" id="ARBA00023077"/>
    </source>
</evidence>
<dbReference type="PROSITE" id="PS52016">
    <property type="entry name" value="TONB_DEPENDENT_REC_3"/>
    <property type="match status" value="1"/>
</dbReference>
<dbReference type="RefSeq" id="WP_168449268.1">
    <property type="nucleotide sequence ID" value="NZ_JAAWWK010000002.1"/>
</dbReference>
<keyword evidence="6" id="KW-0408">Iron</keyword>
<keyword evidence="17" id="KW-1185">Reference proteome</keyword>
<name>A0ABX1GE21_9GAMM</name>
<feature type="domain" description="TonB-dependent receptor plug" evidence="15">
    <location>
        <begin position="50"/>
        <end position="155"/>
    </location>
</feature>
<keyword evidence="5 11" id="KW-0812">Transmembrane</keyword>
<dbReference type="PANTHER" id="PTHR32552:SF81">
    <property type="entry name" value="TONB-DEPENDENT OUTER MEMBRANE RECEPTOR"/>
    <property type="match status" value="1"/>
</dbReference>
<protein>
    <submittedName>
        <fullName evidence="16">TonB-dependent receptor</fullName>
    </submittedName>
</protein>
<accession>A0ABX1GE21</accession>
<dbReference type="InterPro" id="IPR000531">
    <property type="entry name" value="Beta-barrel_TonB"/>
</dbReference>
<dbReference type="InterPro" id="IPR036942">
    <property type="entry name" value="Beta-barrel_TonB_sf"/>
</dbReference>
<dbReference type="Proteomes" id="UP000765845">
    <property type="component" value="Unassembled WGS sequence"/>
</dbReference>
<keyword evidence="9 11" id="KW-0472">Membrane</keyword>
<dbReference type="SUPFAM" id="SSF56935">
    <property type="entry name" value="Porins"/>
    <property type="match status" value="1"/>
</dbReference>
<evidence type="ECO:0000256" key="3">
    <source>
        <dbReference type="ARBA" id="ARBA00022452"/>
    </source>
</evidence>
<evidence type="ECO:0000256" key="4">
    <source>
        <dbReference type="ARBA" id="ARBA00022496"/>
    </source>
</evidence>
<keyword evidence="10 11" id="KW-0998">Cell outer membrane</keyword>
<sequence length="794" mass="86704">MTYNKQKQIDWFPILTLPPLLACLVSGSVAGERTIEEVIVTAQKREQGLIDVPASVSVVGGELASEAALVDAQDMVQYTPNVKFNSNNSNPVLSIRGFGTPPLARNIEPSVGIVINDVYYGRATFTNDGAFDMERVEVLRGPQGTLFGKNTVSGVLNFTTRAPATEPVGYINVANGSLNERRIEGGLSFPLLSDKVGARLSFRTRERETGNYNTTLDKELKLQEESFRLRMAWDASDWLALGLDYFQTESEVNGYGLQYQKATPRAAEVYREADPQFEDDVYNGKSSADSDEFNKRNSQSLTLNATAFFKDVGPIPTLEVALIANAAEIRSPFLLDSDFSPVQFSELGTDGPEGFEQKSLELRFTGDLEAPFGWGRGIDFATGLFAYQSDAAATQFSTIYYDGLEEALRAGQGGMPAAVAPVAAATLISADRAAAGDPNKDKAITRNVSALKNTSHSAFAQFTWYLTDRMDLTLGTRYGEEDKEGITGSKSDSAVIARQIGGQQDFFESYDANESDLSPKLAFSWEVWDDVRLFTVVSKGTKGGGVSGPLISPIDTTYDKETAVSKEIGIKSFLLDKTLQLNLTAYHVDYKNLQVQAFNGIQFTTVNAAAAVGKGFELDFQWLPDWQALTVAGSLGVSDTTYDSYPCAPGTATQTTDSNPSECGTEIPRQDLTGREVPYAPKISASLYPSLKFPISDQWGVLIGLDILHQGEHYLDIDLDREAFQEATTKVNLRLGLKQFDNGLSVVINAKNLTSEQSRTIFLDSPRNAGNYVALAEHSDPTYTLDVRYTFGEN</sequence>
<evidence type="ECO:0000256" key="7">
    <source>
        <dbReference type="ARBA" id="ARBA00023065"/>
    </source>
</evidence>
<comment type="similarity">
    <text evidence="11 12">Belongs to the TonB-dependent receptor family.</text>
</comment>
<proteinExistence type="inferred from homology"/>
<dbReference type="Pfam" id="PF07715">
    <property type="entry name" value="Plug"/>
    <property type="match status" value="1"/>
</dbReference>
<evidence type="ECO:0000256" key="11">
    <source>
        <dbReference type="PROSITE-ProRule" id="PRU01360"/>
    </source>
</evidence>
<feature type="domain" description="TonB-dependent receptor-like beta-barrel" evidence="14">
    <location>
        <begin position="355"/>
        <end position="753"/>
    </location>
</feature>
<keyword evidence="8 12" id="KW-0798">TonB box</keyword>
<keyword evidence="16" id="KW-0675">Receptor</keyword>
<evidence type="ECO:0000313" key="17">
    <source>
        <dbReference type="Proteomes" id="UP000765845"/>
    </source>
</evidence>